<dbReference type="OrthoDB" id="891726at2759"/>
<reference evidence="1 2" key="1">
    <citation type="submission" date="2019-07" db="EMBL/GenBank/DDBJ databases">
        <title>De Novo Assembly of kiwifruit Actinidia rufa.</title>
        <authorList>
            <person name="Sugita-Konishi S."/>
            <person name="Sato K."/>
            <person name="Mori E."/>
            <person name="Abe Y."/>
            <person name="Kisaki G."/>
            <person name="Hamano K."/>
            <person name="Suezawa K."/>
            <person name="Otani M."/>
            <person name="Fukuda T."/>
            <person name="Manabe T."/>
            <person name="Gomi K."/>
            <person name="Tabuchi M."/>
            <person name="Akimitsu K."/>
            <person name="Kataoka I."/>
        </authorList>
    </citation>
    <scope>NUCLEOTIDE SEQUENCE [LARGE SCALE GENOMIC DNA]</scope>
    <source>
        <strain evidence="2">cv. Fuchu</strain>
    </source>
</reference>
<name>A0A7J0ESU9_9ERIC</name>
<dbReference type="Pfam" id="PF04450">
    <property type="entry name" value="BSP"/>
    <property type="match status" value="1"/>
</dbReference>
<protein>
    <recommendedName>
        <fullName evidence="3">Plant basic secretory protein (BSP) family protein</fullName>
    </recommendedName>
</protein>
<proteinExistence type="predicted"/>
<evidence type="ECO:0000313" key="1">
    <source>
        <dbReference type="EMBL" id="GFY89551.1"/>
    </source>
</evidence>
<dbReference type="InterPro" id="IPR007541">
    <property type="entry name" value="Uncharacterised_BSP"/>
</dbReference>
<evidence type="ECO:0008006" key="3">
    <source>
        <dbReference type="Google" id="ProtNLM"/>
    </source>
</evidence>
<keyword evidence="2" id="KW-1185">Reference proteome</keyword>
<accession>A0A7J0ESU9</accession>
<dbReference type="PANTHER" id="PTHR33321:SF12">
    <property type="entry name" value="PLANT BASIC SECRETORY PROTEIN (BSP) FAMILY PROTEIN"/>
    <property type="match status" value="1"/>
</dbReference>
<gene>
    <name evidence="1" type="ORF">Acr_06g0014910</name>
</gene>
<dbReference type="Proteomes" id="UP000585474">
    <property type="component" value="Unassembled WGS sequence"/>
</dbReference>
<evidence type="ECO:0000313" key="2">
    <source>
        <dbReference type="Proteomes" id="UP000585474"/>
    </source>
</evidence>
<dbReference type="PANTHER" id="PTHR33321">
    <property type="match status" value="1"/>
</dbReference>
<sequence length="140" mass="15916">MPWVHLVEPDSITDPLHPETLQLASEIIWQTFHQPEGDHKNVEEILVIVESFPGVAHAGSNKIHISAKYVANVNSDGRIEMMGVLYHETTHVGQWSGEALSGLMEGVVDYVRRKAWWALTRWLDRGVGERWDQDAYSDDL</sequence>
<organism evidence="1 2">
    <name type="scientific">Actinidia rufa</name>
    <dbReference type="NCBI Taxonomy" id="165716"/>
    <lineage>
        <taxon>Eukaryota</taxon>
        <taxon>Viridiplantae</taxon>
        <taxon>Streptophyta</taxon>
        <taxon>Embryophyta</taxon>
        <taxon>Tracheophyta</taxon>
        <taxon>Spermatophyta</taxon>
        <taxon>Magnoliopsida</taxon>
        <taxon>eudicotyledons</taxon>
        <taxon>Gunneridae</taxon>
        <taxon>Pentapetalae</taxon>
        <taxon>asterids</taxon>
        <taxon>Ericales</taxon>
        <taxon>Actinidiaceae</taxon>
        <taxon>Actinidia</taxon>
    </lineage>
</organism>
<dbReference type="AlphaFoldDB" id="A0A7J0ESU9"/>
<comment type="caution">
    <text evidence="1">The sequence shown here is derived from an EMBL/GenBank/DDBJ whole genome shotgun (WGS) entry which is preliminary data.</text>
</comment>
<dbReference type="EMBL" id="BJWL01000006">
    <property type="protein sequence ID" value="GFY89551.1"/>
    <property type="molecule type" value="Genomic_DNA"/>
</dbReference>